<sequence>MIFQLIFFITIIALLMGIASLFNRRNTRSDKHEGKTGSGFKPLKILRVILAVIVVFIAGYEWVTENFALHSYMMFFLGLMMLVMGLDEFQKGRKGYGWISIVVFLLLLSLSFQ</sequence>
<evidence type="ECO:0000313" key="3">
    <source>
        <dbReference type="Proteomes" id="UP001595387"/>
    </source>
</evidence>
<dbReference type="RefSeq" id="WP_390303973.1">
    <property type="nucleotide sequence ID" value="NZ_JBHRRZ010000009.1"/>
</dbReference>
<evidence type="ECO:0000256" key="1">
    <source>
        <dbReference type="SAM" id="Phobius"/>
    </source>
</evidence>
<organism evidence="2 3">
    <name type="scientific">Virgibacillus sediminis</name>
    <dbReference type="NCBI Taxonomy" id="202260"/>
    <lineage>
        <taxon>Bacteria</taxon>
        <taxon>Bacillati</taxon>
        <taxon>Bacillota</taxon>
        <taxon>Bacilli</taxon>
        <taxon>Bacillales</taxon>
        <taxon>Bacillaceae</taxon>
        <taxon>Virgibacillus</taxon>
    </lineage>
</organism>
<keyword evidence="1" id="KW-0812">Transmembrane</keyword>
<proteinExistence type="predicted"/>
<keyword evidence="3" id="KW-1185">Reference proteome</keyword>
<feature type="transmembrane region" description="Helical" evidence="1">
    <location>
        <begin position="69"/>
        <end position="86"/>
    </location>
</feature>
<gene>
    <name evidence="2" type="ORF">ACFODW_05215</name>
</gene>
<evidence type="ECO:0000313" key="2">
    <source>
        <dbReference type="EMBL" id="MFC2947750.1"/>
    </source>
</evidence>
<protein>
    <submittedName>
        <fullName evidence="2">DUF3953 domain-containing protein</fullName>
    </submittedName>
</protein>
<dbReference type="InterPro" id="IPR025018">
    <property type="entry name" value="DUF3953"/>
</dbReference>
<reference evidence="3" key="1">
    <citation type="journal article" date="2019" name="Int. J. Syst. Evol. Microbiol.">
        <title>The Global Catalogue of Microorganisms (GCM) 10K type strain sequencing project: providing services to taxonomists for standard genome sequencing and annotation.</title>
        <authorList>
            <consortium name="The Broad Institute Genomics Platform"/>
            <consortium name="The Broad Institute Genome Sequencing Center for Infectious Disease"/>
            <person name="Wu L."/>
            <person name="Ma J."/>
        </authorList>
    </citation>
    <scope>NUCLEOTIDE SEQUENCE [LARGE SCALE GENOMIC DNA]</scope>
    <source>
        <strain evidence="3">KCTC 13193</strain>
    </source>
</reference>
<comment type="caution">
    <text evidence="2">The sequence shown here is derived from an EMBL/GenBank/DDBJ whole genome shotgun (WGS) entry which is preliminary data.</text>
</comment>
<dbReference type="EMBL" id="JBHRRZ010000009">
    <property type="protein sequence ID" value="MFC2947750.1"/>
    <property type="molecule type" value="Genomic_DNA"/>
</dbReference>
<feature type="transmembrane region" description="Helical" evidence="1">
    <location>
        <begin position="95"/>
        <end position="112"/>
    </location>
</feature>
<dbReference type="Proteomes" id="UP001595387">
    <property type="component" value="Unassembled WGS sequence"/>
</dbReference>
<accession>A0ABV7A4M3</accession>
<feature type="transmembrane region" description="Helical" evidence="1">
    <location>
        <begin position="6"/>
        <end position="24"/>
    </location>
</feature>
<keyword evidence="1" id="KW-0472">Membrane</keyword>
<keyword evidence="1" id="KW-1133">Transmembrane helix</keyword>
<dbReference type="Pfam" id="PF13129">
    <property type="entry name" value="DUF3953"/>
    <property type="match status" value="1"/>
</dbReference>
<feature type="transmembrane region" description="Helical" evidence="1">
    <location>
        <begin position="45"/>
        <end position="63"/>
    </location>
</feature>
<name>A0ABV7A4M3_9BACI</name>